<keyword evidence="9" id="KW-0830">Ubiquinone</keyword>
<dbReference type="InterPro" id="IPR011566">
    <property type="entry name" value="Ubq_synth_Coq7"/>
</dbReference>
<dbReference type="SUPFAM" id="SSF47240">
    <property type="entry name" value="Ferritin-like"/>
    <property type="match status" value="1"/>
</dbReference>
<keyword evidence="10" id="KW-1185">Reference proteome</keyword>
<keyword evidence="7 8" id="KW-0472">Membrane</keyword>
<keyword evidence="8" id="KW-0812">Transmembrane</keyword>
<feature type="transmembrane region" description="Helical" evidence="8">
    <location>
        <begin position="77"/>
        <end position="96"/>
    </location>
</feature>
<accession>A0A3D8VGW5</accession>
<keyword evidence="8" id="KW-1133">Transmembrane helix</keyword>
<keyword evidence="3" id="KW-0479">Metal-binding</keyword>
<dbReference type="GO" id="GO:0008682">
    <property type="term" value="F:3-demethoxyubiquinol 3-hydroxylase activity"/>
    <property type="evidence" value="ECO:0007669"/>
    <property type="project" value="TreeGrafter"/>
</dbReference>
<dbReference type="GO" id="GO:0006744">
    <property type="term" value="P:ubiquinone biosynthetic process"/>
    <property type="evidence" value="ECO:0007669"/>
    <property type="project" value="UniProtKB-KW"/>
</dbReference>
<comment type="pathway">
    <text evidence="1">Cofactor biosynthesis; ubiquinone biosynthesis.</text>
</comment>
<sequence>MAIAADLGVTDLGSRILKVNHAGEFGAIAIYSGQIAIARLVARDLVPELIEFRSHERRHREIFGAELARRGRRRCRSYWLCGLGGLVLGLTTGVLGRSAISATTVAVESVVLRHLEHQLHMLRGRDPAAVEAISAITEEERAHHDQAALHVDEGGLLYRVLRPVVSMATESVIWLGMKL</sequence>
<keyword evidence="2" id="KW-0831">Ubiquinone biosynthesis</keyword>
<dbReference type="EMBL" id="QTJR01000003">
    <property type="protein sequence ID" value="RDY68331.1"/>
    <property type="molecule type" value="Genomic_DNA"/>
</dbReference>
<dbReference type="GO" id="GO:0046872">
    <property type="term" value="F:metal ion binding"/>
    <property type="evidence" value="ECO:0007669"/>
    <property type="project" value="UniProtKB-KW"/>
</dbReference>
<keyword evidence="5" id="KW-0408">Iron</keyword>
<gene>
    <name evidence="9" type="ORF">DX912_06950</name>
</gene>
<reference evidence="9 10" key="1">
    <citation type="submission" date="2018-08" db="EMBL/GenBank/DDBJ databases">
        <title>Lysobacter soli KCTC 22011, whole genome shotgun sequence.</title>
        <authorList>
            <person name="Zhang X."/>
            <person name="Feng G."/>
            <person name="Zhu H."/>
        </authorList>
    </citation>
    <scope>NUCLEOTIDE SEQUENCE [LARGE SCALE GENOMIC DNA]</scope>
    <source>
        <strain evidence="9 10">KCTC 22011</strain>
    </source>
</reference>
<dbReference type="PANTHER" id="PTHR11237">
    <property type="entry name" value="COENZYME Q10 BIOSYNTHESIS PROTEIN 7"/>
    <property type="match status" value="1"/>
</dbReference>
<evidence type="ECO:0000256" key="1">
    <source>
        <dbReference type="ARBA" id="ARBA00004749"/>
    </source>
</evidence>
<dbReference type="AlphaFoldDB" id="A0A3D8VGW5"/>
<dbReference type="InterPro" id="IPR009078">
    <property type="entry name" value="Ferritin-like_SF"/>
</dbReference>
<protein>
    <submittedName>
        <fullName evidence="9">Demethoxyubiquinone hydroxylase family protein</fullName>
    </submittedName>
</protein>
<evidence type="ECO:0000256" key="3">
    <source>
        <dbReference type="ARBA" id="ARBA00022723"/>
    </source>
</evidence>
<evidence type="ECO:0000256" key="4">
    <source>
        <dbReference type="ARBA" id="ARBA00023002"/>
    </source>
</evidence>
<keyword evidence="6" id="KW-0503">Monooxygenase</keyword>
<evidence type="ECO:0000313" key="10">
    <source>
        <dbReference type="Proteomes" id="UP000256829"/>
    </source>
</evidence>
<dbReference type="PANTHER" id="PTHR11237:SF4">
    <property type="entry name" value="5-DEMETHOXYUBIQUINONE HYDROXYLASE, MITOCHONDRIAL"/>
    <property type="match status" value="1"/>
</dbReference>
<evidence type="ECO:0000256" key="7">
    <source>
        <dbReference type="ARBA" id="ARBA00023136"/>
    </source>
</evidence>
<evidence type="ECO:0000256" key="8">
    <source>
        <dbReference type="SAM" id="Phobius"/>
    </source>
</evidence>
<dbReference type="Pfam" id="PF03232">
    <property type="entry name" value="COQ7"/>
    <property type="match status" value="1"/>
</dbReference>
<organism evidence="9 10">
    <name type="scientific">Lysobacter soli</name>
    <dbReference type="NCBI Taxonomy" id="453783"/>
    <lineage>
        <taxon>Bacteria</taxon>
        <taxon>Pseudomonadati</taxon>
        <taxon>Pseudomonadota</taxon>
        <taxon>Gammaproteobacteria</taxon>
        <taxon>Lysobacterales</taxon>
        <taxon>Lysobacteraceae</taxon>
        <taxon>Lysobacter</taxon>
    </lineage>
</organism>
<comment type="caution">
    <text evidence="9">The sequence shown here is derived from an EMBL/GenBank/DDBJ whole genome shotgun (WGS) entry which is preliminary data.</text>
</comment>
<dbReference type="RefSeq" id="WP_115841756.1">
    <property type="nucleotide sequence ID" value="NZ_CP183976.1"/>
</dbReference>
<evidence type="ECO:0000256" key="5">
    <source>
        <dbReference type="ARBA" id="ARBA00023004"/>
    </source>
</evidence>
<evidence type="ECO:0000313" key="9">
    <source>
        <dbReference type="EMBL" id="RDY68331.1"/>
    </source>
</evidence>
<keyword evidence="4" id="KW-0560">Oxidoreductase</keyword>
<proteinExistence type="predicted"/>
<evidence type="ECO:0000256" key="2">
    <source>
        <dbReference type="ARBA" id="ARBA00022688"/>
    </source>
</evidence>
<evidence type="ECO:0000256" key="6">
    <source>
        <dbReference type="ARBA" id="ARBA00023033"/>
    </source>
</evidence>
<dbReference type="Proteomes" id="UP000256829">
    <property type="component" value="Unassembled WGS sequence"/>
</dbReference>
<name>A0A3D8VGW5_9GAMM</name>